<dbReference type="AlphaFoldDB" id="A0AA36G240"/>
<dbReference type="SUPFAM" id="SSF48371">
    <property type="entry name" value="ARM repeat"/>
    <property type="match status" value="1"/>
</dbReference>
<dbReference type="InterPro" id="IPR011989">
    <property type="entry name" value="ARM-like"/>
</dbReference>
<proteinExistence type="predicted"/>
<evidence type="ECO:0000313" key="3">
    <source>
        <dbReference type="Proteomes" id="UP001177023"/>
    </source>
</evidence>
<evidence type="ECO:0000256" key="1">
    <source>
        <dbReference type="SAM" id="MobiDB-lite"/>
    </source>
</evidence>
<feature type="region of interest" description="Disordered" evidence="1">
    <location>
        <begin position="326"/>
        <end position="390"/>
    </location>
</feature>
<dbReference type="Proteomes" id="UP001177023">
    <property type="component" value="Unassembled WGS sequence"/>
</dbReference>
<feature type="compositionally biased region" description="Polar residues" evidence="1">
    <location>
        <begin position="576"/>
        <end position="587"/>
    </location>
</feature>
<feature type="non-terminal residue" evidence="2">
    <location>
        <position position="674"/>
    </location>
</feature>
<evidence type="ECO:0000313" key="2">
    <source>
        <dbReference type="EMBL" id="CAJ0576692.1"/>
    </source>
</evidence>
<feature type="compositionally biased region" description="Basic and acidic residues" evidence="1">
    <location>
        <begin position="409"/>
        <end position="419"/>
    </location>
</feature>
<feature type="region of interest" description="Disordered" evidence="1">
    <location>
        <begin position="614"/>
        <end position="644"/>
    </location>
</feature>
<keyword evidence="3" id="KW-1185">Reference proteome</keyword>
<reference evidence="2" key="1">
    <citation type="submission" date="2023-06" db="EMBL/GenBank/DDBJ databases">
        <authorList>
            <person name="Delattre M."/>
        </authorList>
    </citation>
    <scope>NUCLEOTIDE SEQUENCE</scope>
    <source>
        <strain evidence="2">AF72</strain>
    </source>
</reference>
<sequence>MPLFVTTFPKILLDIHLLIIVSDFEFSDALITICDLKKIAPPNAQGANLSDAGFVLLTIKDQLLANDSRAAYFLQEFVSRPINGVDLLLKIVVVLQGIVNSSVREQQPSKLSTLLARNNTNNTNRKRKAAVAEADCIECIKILLEKNPAAWRTILEQPSGLEVILYSVNSPQLDSKCYALEIVLLLLDQPQGFIVLFRALSVISARTRDYIRLQIFVSQLKHGLHTQKLHIQILVCRLFNKLLSRSPTPNHRMLAQIEATLAQFSAEYVEKLVLEVTSPLGGMDTLMEELALWRSQLIPISLTPTRFAHQDTLTSANSTSIYGYNYSETESDTSRSDRGKRRSVFQANKFPSQAAVAKNVERARQKRQGPGSGGRAANGPTVDHQRFYPNRSALTLNNRDWESRDDEYGDYHTTTRPERVISPGWKPEGGMRRAKSESAMLIDTELAENNNTLRGLKRVDPLASEYHPIENVKPLSRSTHDLSRIARDERIIDIQRPGSAAAHTRSLQRPFSPQRARFADPPTIDTTHETTQPHAGFSYLFPSQPVVSQVPKRGTTPEPYSNQMSPINGTLRPPSSAYSGTTMSPKPSETPKYITEMRDGQVVYIPITLENERRPLSRFSREPDYDTSTGGSRSRMRSPSLGGEDVRDALSQFDYLNDYDAASLRGKTTATYHF</sequence>
<dbReference type="InterPro" id="IPR016024">
    <property type="entry name" value="ARM-type_fold"/>
</dbReference>
<dbReference type="EMBL" id="CATQJA010002645">
    <property type="protein sequence ID" value="CAJ0576692.1"/>
    <property type="molecule type" value="Genomic_DNA"/>
</dbReference>
<name>A0AA36G240_9BILA</name>
<feature type="region of interest" description="Disordered" evidence="1">
    <location>
        <begin position="407"/>
        <end position="431"/>
    </location>
</feature>
<comment type="caution">
    <text evidence="2">The sequence shown here is derived from an EMBL/GenBank/DDBJ whole genome shotgun (WGS) entry which is preliminary data.</text>
</comment>
<feature type="compositionally biased region" description="Low complexity" evidence="1">
    <location>
        <begin position="628"/>
        <end position="643"/>
    </location>
</feature>
<gene>
    <name evidence="2" type="ORF">MSPICULIGERA_LOCUS14980</name>
</gene>
<feature type="region of interest" description="Disordered" evidence="1">
    <location>
        <begin position="547"/>
        <end position="592"/>
    </location>
</feature>
<feature type="compositionally biased region" description="Polar residues" evidence="1">
    <location>
        <begin position="558"/>
        <end position="568"/>
    </location>
</feature>
<feature type="compositionally biased region" description="Basic and acidic residues" evidence="1">
    <location>
        <begin position="614"/>
        <end position="624"/>
    </location>
</feature>
<dbReference type="Gene3D" id="1.25.10.10">
    <property type="entry name" value="Leucine-rich Repeat Variant"/>
    <property type="match status" value="1"/>
</dbReference>
<protein>
    <submittedName>
        <fullName evidence="2">Uncharacterized protein</fullName>
    </submittedName>
</protein>
<accession>A0AA36G240</accession>
<organism evidence="2 3">
    <name type="scientific">Mesorhabditis spiculigera</name>
    <dbReference type="NCBI Taxonomy" id="96644"/>
    <lineage>
        <taxon>Eukaryota</taxon>
        <taxon>Metazoa</taxon>
        <taxon>Ecdysozoa</taxon>
        <taxon>Nematoda</taxon>
        <taxon>Chromadorea</taxon>
        <taxon>Rhabditida</taxon>
        <taxon>Rhabditina</taxon>
        <taxon>Rhabditomorpha</taxon>
        <taxon>Rhabditoidea</taxon>
        <taxon>Rhabditidae</taxon>
        <taxon>Mesorhabditinae</taxon>
        <taxon>Mesorhabditis</taxon>
    </lineage>
</organism>